<evidence type="ECO:0000256" key="4">
    <source>
        <dbReference type="ARBA" id="ARBA00022833"/>
    </source>
</evidence>
<dbReference type="SUPFAM" id="SSF51735">
    <property type="entry name" value="NAD(P)-binding Rossmann-fold domains"/>
    <property type="match status" value="1"/>
</dbReference>
<dbReference type="GO" id="GO:0016491">
    <property type="term" value="F:oxidoreductase activity"/>
    <property type="evidence" value="ECO:0007669"/>
    <property type="project" value="UniProtKB-KW"/>
</dbReference>
<comment type="cofactor">
    <cofactor evidence="1">
        <name>Zn(2+)</name>
        <dbReference type="ChEBI" id="CHEBI:29105"/>
    </cofactor>
</comment>
<sequence length="206" mass="21510">MAPHASVVRVDARRALCVPVPDGLPDEQAAFARFAVVSMTTMLTTTARGGDEAAVVGLGLVGNLAAQVLQSAGMRVHALDLSEHRRELARRCGVGHVNGPEAEGDLGRGHRLVVEASGSAQALVTAVRLAADGGEVVMVGAPWAGETNTVPTGAVMGEIFLRFLTLRSGSEWRIPVLPVPWRWAPSSRTPSPPWTGSPRGACASSH</sequence>
<feature type="domain" description="Alcohol dehydrogenase-like C-terminal" evidence="7">
    <location>
        <begin position="61"/>
        <end position="157"/>
    </location>
</feature>
<keyword evidence="4" id="KW-0862">Zinc</keyword>
<protein>
    <submittedName>
        <fullName evidence="8">Threonine dehydrogenase-like Zn-dependent dehydrogenase</fullName>
    </submittedName>
</protein>
<dbReference type="InterPro" id="IPR013149">
    <property type="entry name" value="ADH-like_C"/>
</dbReference>
<dbReference type="Gene3D" id="3.40.50.720">
    <property type="entry name" value="NAD(P)-binding Rossmann-like Domain"/>
    <property type="match status" value="1"/>
</dbReference>
<evidence type="ECO:0000313" key="9">
    <source>
        <dbReference type="Proteomes" id="UP000638648"/>
    </source>
</evidence>
<evidence type="ECO:0000256" key="2">
    <source>
        <dbReference type="ARBA" id="ARBA00008072"/>
    </source>
</evidence>
<comment type="caution">
    <text evidence="8">The sequence shown here is derived from an EMBL/GenBank/DDBJ whole genome shotgun (WGS) entry which is preliminary data.</text>
</comment>
<dbReference type="PANTHER" id="PTHR43350:SF19">
    <property type="entry name" value="D-GULOSIDE 3-DEHYDROGENASE"/>
    <property type="match status" value="1"/>
</dbReference>
<dbReference type="PANTHER" id="PTHR43350">
    <property type="entry name" value="NAD-DEPENDENT ALCOHOL DEHYDROGENASE"/>
    <property type="match status" value="1"/>
</dbReference>
<feature type="region of interest" description="Disordered" evidence="6">
    <location>
        <begin position="185"/>
        <end position="206"/>
    </location>
</feature>
<evidence type="ECO:0000256" key="1">
    <source>
        <dbReference type="ARBA" id="ARBA00001947"/>
    </source>
</evidence>
<evidence type="ECO:0000256" key="6">
    <source>
        <dbReference type="SAM" id="MobiDB-lite"/>
    </source>
</evidence>
<organism evidence="8 9">
    <name type="scientific">Actinopolymorpha pittospori</name>
    <dbReference type="NCBI Taxonomy" id="648752"/>
    <lineage>
        <taxon>Bacteria</taxon>
        <taxon>Bacillati</taxon>
        <taxon>Actinomycetota</taxon>
        <taxon>Actinomycetes</taxon>
        <taxon>Propionibacteriales</taxon>
        <taxon>Actinopolymorphaceae</taxon>
        <taxon>Actinopolymorpha</taxon>
    </lineage>
</organism>
<evidence type="ECO:0000259" key="7">
    <source>
        <dbReference type="Pfam" id="PF00107"/>
    </source>
</evidence>
<keyword evidence="9" id="KW-1185">Reference proteome</keyword>
<dbReference type="InterPro" id="IPR036291">
    <property type="entry name" value="NAD(P)-bd_dom_sf"/>
</dbReference>
<dbReference type="RefSeq" id="WP_192749139.1">
    <property type="nucleotide sequence ID" value="NZ_BAABJL010000043.1"/>
</dbReference>
<gene>
    <name evidence="8" type="ORF">HEB94_001486</name>
</gene>
<dbReference type="GO" id="GO:0046872">
    <property type="term" value="F:metal ion binding"/>
    <property type="evidence" value="ECO:0007669"/>
    <property type="project" value="UniProtKB-KW"/>
</dbReference>
<dbReference type="EMBL" id="JADBEM010000001">
    <property type="protein sequence ID" value="MBE1604638.1"/>
    <property type="molecule type" value="Genomic_DNA"/>
</dbReference>
<name>A0A927RIK2_9ACTN</name>
<proteinExistence type="inferred from homology"/>
<reference evidence="8" key="1">
    <citation type="submission" date="2020-10" db="EMBL/GenBank/DDBJ databases">
        <title>Sequencing the genomes of 1000 actinobacteria strains.</title>
        <authorList>
            <person name="Klenk H.-P."/>
        </authorList>
    </citation>
    <scope>NUCLEOTIDE SEQUENCE</scope>
    <source>
        <strain evidence="8">DSM 45354</strain>
    </source>
</reference>
<evidence type="ECO:0000256" key="3">
    <source>
        <dbReference type="ARBA" id="ARBA00022723"/>
    </source>
</evidence>
<comment type="similarity">
    <text evidence="2">Belongs to the zinc-containing alcohol dehydrogenase family.</text>
</comment>
<dbReference type="Pfam" id="PF00107">
    <property type="entry name" value="ADH_zinc_N"/>
    <property type="match status" value="1"/>
</dbReference>
<keyword evidence="3" id="KW-0479">Metal-binding</keyword>
<evidence type="ECO:0000313" key="8">
    <source>
        <dbReference type="EMBL" id="MBE1604638.1"/>
    </source>
</evidence>
<keyword evidence="5" id="KW-0560">Oxidoreductase</keyword>
<evidence type="ECO:0000256" key="5">
    <source>
        <dbReference type="ARBA" id="ARBA00023002"/>
    </source>
</evidence>
<dbReference type="AlphaFoldDB" id="A0A927RIK2"/>
<dbReference type="Proteomes" id="UP000638648">
    <property type="component" value="Unassembled WGS sequence"/>
</dbReference>
<accession>A0A927RIK2</accession>
<dbReference type="Gene3D" id="3.90.180.10">
    <property type="entry name" value="Medium-chain alcohol dehydrogenases, catalytic domain"/>
    <property type="match status" value="1"/>
</dbReference>